<proteinExistence type="predicted"/>
<dbReference type="EMBL" id="BAABJP010000036">
    <property type="protein sequence ID" value="GAA5166626.1"/>
    <property type="molecule type" value="Genomic_DNA"/>
</dbReference>
<dbReference type="PANTHER" id="PTHR10285">
    <property type="entry name" value="URIDINE KINASE"/>
    <property type="match status" value="1"/>
</dbReference>
<accession>A0ABP9QT08</accession>
<sequence length="210" mass="22855">MAAVTRAIDADLVDRACALAEGRRALLGIVGQPGAGKSTLASALLAAATERGIATALVGMDGFHIAHRALTELGLVEVKGAPETFDAAGYVALLRRLRAAEPLVWAPEFRREIEDAIQSAVPVARDVRLVITEGNYLLLDGAWRPVRELLDETWYVDVPEELRRERLAARHEFYGRTPEQAWERTLGSDERNARTVAATRPLADVLVPVG</sequence>
<dbReference type="Proteomes" id="UP001428817">
    <property type="component" value="Unassembled WGS sequence"/>
</dbReference>
<gene>
    <name evidence="1" type="ORF">GCM10023321_58010</name>
</gene>
<evidence type="ECO:0000313" key="2">
    <source>
        <dbReference type="Proteomes" id="UP001428817"/>
    </source>
</evidence>
<evidence type="ECO:0000313" key="1">
    <source>
        <dbReference type="EMBL" id="GAA5166626.1"/>
    </source>
</evidence>
<dbReference type="NCBIfam" id="NF006743">
    <property type="entry name" value="PRK09270.1-2"/>
    <property type="match status" value="1"/>
</dbReference>
<reference evidence="2" key="1">
    <citation type="journal article" date="2019" name="Int. J. Syst. Evol. Microbiol.">
        <title>The Global Catalogue of Microorganisms (GCM) 10K type strain sequencing project: providing services to taxonomists for standard genome sequencing and annotation.</title>
        <authorList>
            <consortium name="The Broad Institute Genomics Platform"/>
            <consortium name="The Broad Institute Genome Sequencing Center for Infectious Disease"/>
            <person name="Wu L."/>
            <person name="Ma J."/>
        </authorList>
    </citation>
    <scope>NUCLEOTIDE SEQUENCE [LARGE SCALE GENOMIC DNA]</scope>
    <source>
        <strain evidence="2">JCM 18303</strain>
    </source>
</reference>
<dbReference type="GO" id="GO:0016301">
    <property type="term" value="F:kinase activity"/>
    <property type="evidence" value="ECO:0007669"/>
    <property type="project" value="UniProtKB-KW"/>
</dbReference>
<keyword evidence="2" id="KW-1185">Reference proteome</keyword>
<keyword evidence="1" id="KW-0418">Kinase</keyword>
<keyword evidence="1" id="KW-0808">Transferase</keyword>
<dbReference type="Gene3D" id="3.40.50.300">
    <property type="entry name" value="P-loop containing nucleotide triphosphate hydrolases"/>
    <property type="match status" value="1"/>
</dbReference>
<dbReference type="Pfam" id="PF03308">
    <property type="entry name" value="MeaB"/>
    <property type="match status" value="1"/>
</dbReference>
<protein>
    <submittedName>
        <fullName evidence="1">Nucleoside/nucleotide kinase family protein</fullName>
    </submittedName>
</protein>
<dbReference type="InterPro" id="IPR027417">
    <property type="entry name" value="P-loop_NTPase"/>
</dbReference>
<comment type="caution">
    <text evidence="1">The sequence shown here is derived from an EMBL/GenBank/DDBJ whole genome shotgun (WGS) entry which is preliminary data.</text>
</comment>
<dbReference type="SUPFAM" id="SSF52540">
    <property type="entry name" value="P-loop containing nucleoside triphosphate hydrolases"/>
    <property type="match status" value="1"/>
</dbReference>
<organism evidence="1 2">
    <name type="scientific">Pseudonocardia eucalypti</name>
    <dbReference type="NCBI Taxonomy" id="648755"/>
    <lineage>
        <taxon>Bacteria</taxon>
        <taxon>Bacillati</taxon>
        <taxon>Actinomycetota</taxon>
        <taxon>Actinomycetes</taxon>
        <taxon>Pseudonocardiales</taxon>
        <taxon>Pseudonocardiaceae</taxon>
        <taxon>Pseudonocardia</taxon>
    </lineage>
</organism>
<name>A0ABP9QT08_9PSEU</name>